<accession>V5TCR8</accession>
<sequence>MDLKTGIICSLSLVLLICTVCSDAFAIRRPENEELVRALARLDRALGEMISSPDDPHELSEPMKRNEDGAVPYKRNEDGSTPYKRNEGSSRKRLAVDGPVPYKRFSDESLDRVLRYLLDMEERLHERNTEKRDHDIPFPFAPTK</sequence>
<feature type="region of interest" description="Disordered" evidence="1">
    <location>
        <begin position="125"/>
        <end position="144"/>
    </location>
</feature>
<evidence type="ECO:0000256" key="1">
    <source>
        <dbReference type="SAM" id="MobiDB-lite"/>
    </source>
</evidence>
<evidence type="ECO:0000256" key="2">
    <source>
        <dbReference type="SAM" id="SignalP"/>
    </source>
</evidence>
<feature type="signal peptide" evidence="2">
    <location>
        <begin position="1"/>
        <end position="24"/>
    </location>
</feature>
<reference evidence="3" key="1">
    <citation type="submission" date="2013-08" db="EMBL/GenBank/DDBJ databases">
        <title>The neuropeptide complement of the marine annelid Platynereis dumerilii.</title>
        <authorList>
            <person name="Conzelmann M."/>
            <person name="Williams E.A."/>
            <person name="Krug K."/>
            <person name="Franz-Wachtel M."/>
            <person name="Macek B."/>
            <person name="Jekely G."/>
        </authorList>
    </citation>
    <scope>NUCLEOTIDE SEQUENCE</scope>
</reference>
<evidence type="ECO:0000313" key="3">
    <source>
        <dbReference type="EMBL" id="AHB62369.1"/>
    </source>
</evidence>
<proteinExistence type="evidence at transcript level"/>
<organism evidence="3">
    <name type="scientific">Platynereis dumerilii</name>
    <name type="common">Dumeril's clam worm</name>
    <dbReference type="NCBI Taxonomy" id="6359"/>
    <lineage>
        <taxon>Eukaryota</taxon>
        <taxon>Metazoa</taxon>
        <taxon>Spiralia</taxon>
        <taxon>Lophotrochozoa</taxon>
        <taxon>Annelida</taxon>
        <taxon>Polychaeta</taxon>
        <taxon>Errantia</taxon>
        <taxon>Phyllodocida</taxon>
        <taxon>Nereididae</taxon>
        <taxon>Platynereis</taxon>
    </lineage>
</organism>
<dbReference type="AlphaFoldDB" id="V5TCR8"/>
<protein>
    <submittedName>
        <fullName evidence="3">PY neuropeptide</fullName>
    </submittedName>
</protein>
<dbReference type="EMBL" id="KF515930">
    <property type="protein sequence ID" value="AHB62369.1"/>
    <property type="molecule type" value="mRNA"/>
</dbReference>
<keyword evidence="3" id="KW-0527">Neuropeptide</keyword>
<dbReference type="GO" id="GO:0007218">
    <property type="term" value="P:neuropeptide signaling pathway"/>
    <property type="evidence" value="ECO:0007669"/>
    <property type="project" value="UniProtKB-KW"/>
</dbReference>
<name>V5TCR8_PLADU</name>
<keyword evidence="2" id="KW-0732">Signal</keyword>
<feature type="compositionally biased region" description="Basic and acidic residues" evidence="1">
    <location>
        <begin position="54"/>
        <end position="90"/>
    </location>
</feature>
<feature type="region of interest" description="Disordered" evidence="1">
    <location>
        <begin position="50"/>
        <end position="92"/>
    </location>
</feature>
<feature type="chain" id="PRO_5004740932" evidence="2">
    <location>
        <begin position="25"/>
        <end position="144"/>
    </location>
</feature>
<feature type="compositionally biased region" description="Basic and acidic residues" evidence="1">
    <location>
        <begin position="125"/>
        <end position="136"/>
    </location>
</feature>